<dbReference type="Proteomes" id="UP000712600">
    <property type="component" value="Unassembled WGS sequence"/>
</dbReference>
<accession>A0A8S9PBN4</accession>
<gene>
    <name evidence="1" type="ORF">F2Q69_00009765</name>
</gene>
<sequence>MVPTCKKSWRQSRASPEVGVTEDVVEQAKGVPSTLAVSSSGLARGLSRISTTIRPDVTATVLNGVMEDLRPPAVWSLTKTDG</sequence>
<proteinExistence type="predicted"/>
<dbReference type="EMBL" id="QGKX02001521">
    <property type="protein sequence ID" value="KAF3512899.1"/>
    <property type="molecule type" value="Genomic_DNA"/>
</dbReference>
<dbReference type="AlphaFoldDB" id="A0A8S9PBN4"/>
<protein>
    <submittedName>
        <fullName evidence="1">Uncharacterized protein</fullName>
    </submittedName>
</protein>
<evidence type="ECO:0000313" key="2">
    <source>
        <dbReference type="Proteomes" id="UP000712600"/>
    </source>
</evidence>
<reference evidence="1" key="1">
    <citation type="submission" date="2019-12" db="EMBL/GenBank/DDBJ databases">
        <title>Genome sequencing and annotation of Brassica cretica.</title>
        <authorList>
            <person name="Studholme D.J."/>
            <person name="Sarris P."/>
        </authorList>
    </citation>
    <scope>NUCLEOTIDE SEQUENCE</scope>
    <source>
        <strain evidence="1">PFS-109/04</strain>
        <tissue evidence="1">Leaf</tissue>
    </source>
</reference>
<evidence type="ECO:0000313" key="1">
    <source>
        <dbReference type="EMBL" id="KAF3512899.1"/>
    </source>
</evidence>
<name>A0A8S9PBN4_BRACR</name>
<comment type="caution">
    <text evidence="1">The sequence shown here is derived from an EMBL/GenBank/DDBJ whole genome shotgun (WGS) entry which is preliminary data.</text>
</comment>
<organism evidence="1 2">
    <name type="scientific">Brassica cretica</name>
    <name type="common">Mustard</name>
    <dbReference type="NCBI Taxonomy" id="69181"/>
    <lineage>
        <taxon>Eukaryota</taxon>
        <taxon>Viridiplantae</taxon>
        <taxon>Streptophyta</taxon>
        <taxon>Embryophyta</taxon>
        <taxon>Tracheophyta</taxon>
        <taxon>Spermatophyta</taxon>
        <taxon>Magnoliopsida</taxon>
        <taxon>eudicotyledons</taxon>
        <taxon>Gunneridae</taxon>
        <taxon>Pentapetalae</taxon>
        <taxon>rosids</taxon>
        <taxon>malvids</taxon>
        <taxon>Brassicales</taxon>
        <taxon>Brassicaceae</taxon>
        <taxon>Brassiceae</taxon>
        <taxon>Brassica</taxon>
    </lineage>
</organism>